<proteinExistence type="predicted"/>
<evidence type="ECO:0000313" key="3">
    <source>
        <dbReference type="Proteomes" id="UP000516314"/>
    </source>
</evidence>
<accession>A0A7G2E1H9</accession>
<dbReference type="EMBL" id="LR881466">
    <property type="protein sequence ID" value="CAD5314597.1"/>
    <property type="molecule type" value="Genomic_DNA"/>
</dbReference>
<evidence type="ECO:0000313" key="2">
    <source>
        <dbReference type="EMBL" id="CAD5314597.1"/>
    </source>
</evidence>
<keyword evidence="1" id="KW-0472">Membrane</keyword>
<reference evidence="2 3" key="1">
    <citation type="submission" date="2020-09" db="EMBL/GenBank/DDBJ databases">
        <authorList>
            <person name="Ashkenazy H."/>
        </authorList>
    </citation>
    <scope>NUCLEOTIDE SEQUENCE [LARGE SCALE GENOMIC DNA]</scope>
    <source>
        <strain evidence="3">cv. Cdm-0</strain>
    </source>
</reference>
<keyword evidence="1" id="KW-1133">Transmembrane helix</keyword>
<dbReference type="Proteomes" id="UP000516314">
    <property type="component" value="Chromosome 1"/>
</dbReference>
<organism evidence="2 3">
    <name type="scientific">Arabidopsis thaliana</name>
    <name type="common">Mouse-ear cress</name>
    <dbReference type="NCBI Taxonomy" id="3702"/>
    <lineage>
        <taxon>Eukaryota</taxon>
        <taxon>Viridiplantae</taxon>
        <taxon>Streptophyta</taxon>
        <taxon>Embryophyta</taxon>
        <taxon>Tracheophyta</taxon>
        <taxon>Spermatophyta</taxon>
        <taxon>Magnoliopsida</taxon>
        <taxon>eudicotyledons</taxon>
        <taxon>Gunneridae</taxon>
        <taxon>Pentapetalae</taxon>
        <taxon>rosids</taxon>
        <taxon>malvids</taxon>
        <taxon>Brassicales</taxon>
        <taxon>Brassicaceae</taxon>
        <taxon>Camelineae</taxon>
        <taxon>Arabidopsis</taxon>
    </lineage>
</organism>
<evidence type="ECO:0000256" key="1">
    <source>
        <dbReference type="SAM" id="Phobius"/>
    </source>
</evidence>
<feature type="transmembrane region" description="Helical" evidence="1">
    <location>
        <begin position="6"/>
        <end position="29"/>
    </location>
</feature>
<dbReference type="AlphaFoldDB" id="A0A7G2E1H9"/>
<sequence>MSGDCAVNFPALLVVCLVILTYDISYVIVPGRQYDLLWVFRNLTQILLELICHHRPAQKPPWKQYVEEELRLIGESEDGLYHINKNESEYTLPSFDGDQDISVADDVVSFYNLVDVPDDRRGGGTLFHDEKEFQISGYEWASLRWEMTQLRPGIDSSSVE</sequence>
<keyword evidence="1" id="KW-0812">Transmembrane</keyword>
<name>A0A7G2E1H9_ARATH</name>
<gene>
    <name evidence="2" type="ORF">AT9943_LOCUS3022</name>
</gene>
<protein>
    <submittedName>
        <fullName evidence="2">(thale cress) hypothetical protein</fullName>
    </submittedName>
</protein>